<keyword evidence="4 7" id="KW-0689">Ribosomal protein</keyword>
<dbReference type="GO" id="GO:0003735">
    <property type="term" value="F:structural constituent of ribosome"/>
    <property type="evidence" value="ECO:0007669"/>
    <property type="project" value="InterPro"/>
</dbReference>
<dbReference type="GO" id="GO:0022625">
    <property type="term" value="C:cytosolic large ribosomal subunit"/>
    <property type="evidence" value="ECO:0007669"/>
    <property type="project" value="TreeGrafter"/>
</dbReference>
<dbReference type="GO" id="GO:0019843">
    <property type="term" value="F:rRNA binding"/>
    <property type="evidence" value="ECO:0007669"/>
    <property type="project" value="UniProtKB-UniRule"/>
</dbReference>
<name>A0A1F6D7R8_9BACT</name>
<evidence type="ECO:0000256" key="2">
    <source>
        <dbReference type="ARBA" id="ARBA00022730"/>
    </source>
</evidence>
<sequence>MKALLKNYHQSPRKVRLVADLIRGKSVADARALLTYLPKKSSPAITKLLNSAVANAHSHGASSESLFVKTITVNKGAVLRRQRPFARGRAGSIRKTMSIVVLELGTTNGPAPKKSNQKARNPKKHEKKLVPST</sequence>
<evidence type="ECO:0000256" key="4">
    <source>
        <dbReference type="ARBA" id="ARBA00022980"/>
    </source>
</evidence>
<dbReference type="GO" id="GO:0006412">
    <property type="term" value="P:translation"/>
    <property type="evidence" value="ECO:0007669"/>
    <property type="project" value="UniProtKB-UniRule"/>
</dbReference>
<evidence type="ECO:0000256" key="3">
    <source>
        <dbReference type="ARBA" id="ARBA00022884"/>
    </source>
</evidence>
<comment type="similarity">
    <text evidence="1 7 8">Belongs to the universal ribosomal protein uL22 family.</text>
</comment>
<comment type="subunit">
    <text evidence="7 9">Part of the 50S ribosomal subunit.</text>
</comment>
<dbReference type="InterPro" id="IPR001063">
    <property type="entry name" value="Ribosomal_uL22"/>
</dbReference>
<dbReference type="Pfam" id="PF00237">
    <property type="entry name" value="Ribosomal_L22"/>
    <property type="match status" value="1"/>
</dbReference>
<feature type="region of interest" description="Disordered" evidence="11">
    <location>
        <begin position="104"/>
        <end position="133"/>
    </location>
</feature>
<evidence type="ECO:0000256" key="5">
    <source>
        <dbReference type="ARBA" id="ARBA00023274"/>
    </source>
</evidence>
<dbReference type="Proteomes" id="UP000177958">
    <property type="component" value="Unassembled WGS sequence"/>
</dbReference>
<gene>
    <name evidence="7" type="primary">rplV</name>
    <name evidence="12" type="ORF">A2853_03995</name>
</gene>
<dbReference type="AlphaFoldDB" id="A0A1F6D7R8"/>
<comment type="function">
    <text evidence="7 10">This protein binds specifically to 23S rRNA; its binding is stimulated by other ribosomal proteins, e.g., L4, L17, and L20. It is important during the early stages of 50S assembly. It makes multiple contacts with different domains of the 23S rRNA in the assembled 50S subunit and ribosome.</text>
</comment>
<dbReference type="NCBIfam" id="TIGR01044">
    <property type="entry name" value="rplV_bact"/>
    <property type="match status" value="1"/>
</dbReference>
<evidence type="ECO:0000256" key="6">
    <source>
        <dbReference type="ARBA" id="ARBA00035207"/>
    </source>
</evidence>
<dbReference type="Gene3D" id="3.90.470.10">
    <property type="entry name" value="Ribosomal protein L22/L17"/>
    <property type="match status" value="1"/>
</dbReference>
<evidence type="ECO:0000256" key="8">
    <source>
        <dbReference type="RuleBase" id="RU004005"/>
    </source>
</evidence>
<evidence type="ECO:0000313" key="13">
    <source>
        <dbReference type="Proteomes" id="UP000177958"/>
    </source>
</evidence>
<dbReference type="InterPro" id="IPR047867">
    <property type="entry name" value="Ribosomal_uL22_bac/org-type"/>
</dbReference>
<organism evidence="12 13">
    <name type="scientific">Candidatus Kaiserbacteria bacterium RIFCSPHIGHO2_01_FULL_55_17</name>
    <dbReference type="NCBI Taxonomy" id="1798484"/>
    <lineage>
        <taxon>Bacteria</taxon>
        <taxon>Candidatus Kaiseribacteriota</taxon>
    </lineage>
</organism>
<dbReference type="EMBL" id="MFKX01000026">
    <property type="protein sequence ID" value="OGG57493.1"/>
    <property type="molecule type" value="Genomic_DNA"/>
</dbReference>
<dbReference type="SUPFAM" id="SSF54843">
    <property type="entry name" value="Ribosomal protein L22"/>
    <property type="match status" value="1"/>
</dbReference>
<evidence type="ECO:0000256" key="11">
    <source>
        <dbReference type="SAM" id="MobiDB-lite"/>
    </source>
</evidence>
<protein>
    <recommendedName>
        <fullName evidence="6 7">Large ribosomal subunit protein uL22</fullName>
    </recommendedName>
</protein>
<dbReference type="CDD" id="cd00336">
    <property type="entry name" value="Ribosomal_L22"/>
    <property type="match status" value="1"/>
</dbReference>
<evidence type="ECO:0000256" key="7">
    <source>
        <dbReference type="HAMAP-Rule" id="MF_01331"/>
    </source>
</evidence>
<dbReference type="InterPro" id="IPR005727">
    <property type="entry name" value="Ribosomal_uL22_bac/chlpt-type"/>
</dbReference>
<dbReference type="InterPro" id="IPR036394">
    <property type="entry name" value="Ribosomal_uL22_sf"/>
</dbReference>
<dbReference type="PANTHER" id="PTHR13501:SF8">
    <property type="entry name" value="LARGE RIBOSOMAL SUBUNIT PROTEIN UL22M"/>
    <property type="match status" value="1"/>
</dbReference>
<keyword evidence="2 7" id="KW-0699">rRNA-binding</keyword>
<comment type="function">
    <text evidence="7">The globular domain of the protein is located near the polypeptide exit tunnel on the outside of the subunit, while an extended beta-hairpin is found that lines the wall of the exit tunnel in the center of the 70S ribosome.</text>
</comment>
<proteinExistence type="inferred from homology"/>
<dbReference type="PANTHER" id="PTHR13501">
    <property type="entry name" value="CHLOROPLAST 50S RIBOSOMAL PROTEIN L22-RELATED"/>
    <property type="match status" value="1"/>
</dbReference>
<accession>A0A1F6D7R8</accession>
<evidence type="ECO:0000313" key="12">
    <source>
        <dbReference type="EMBL" id="OGG57493.1"/>
    </source>
</evidence>
<comment type="caution">
    <text evidence="12">The sequence shown here is derived from an EMBL/GenBank/DDBJ whole genome shotgun (WGS) entry which is preliminary data.</text>
</comment>
<reference evidence="12 13" key="1">
    <citation type="journal article" date="2016" name="Nat. Commun.">
        <title>Thousands of microbial genomes shed light on interconnected biogeochemical processes in an aquifer system.</title>
        <authorList>
            <person name="Anantharaman K."/>
            <person name="Brown C.T."/>
            <person name="Hug L.A."/>
            <person name="Sharon I."/>
            <person name="Castelle C.J."/>
            <person name="Probst A.J."/>
            <person name="Thomas B.C."/>
            <person name="Singh A."/>
            <person name="Wilkins M.J."/>
            <person name="Karaoz U."/>
            <person name="Brodie E.L."/>
            <person name="Williams K.H."/>
            <person name="Hubbard S.S."/>
            <person name="Banfield J.F."/>
        </authorList>
    </citation>
    <scope>NUCLEOTIDE SEQUENCE [LARGE SCALE GENOMIC DNA]</scope>
</reference>
<evidence type="ECO:0000256" key="9">
    <source>
        <dbReference type="RuleBase" id="RU004006"/>
    </source>
</evidence>
<evidence type="ECO:0000256" key="10">
    <source>
        <dbReference type="RuleBase" id="RU004008"/>
    </source>
</evidence>
<dbReference type="HAMAP" id="MF_01331_B">
    <property type="entry name" value="Ribosomal_uL22_B"/>
    <property type="match status" value="1"/>
</dbReference>
<evidence type="ECO:0000256" key="1">
    <source>
        <dbReference type="ARBA" id="ARBA00009451"/>
    </source>
</evidence>
<feature type="compositionally biased region" description="Basic residues" evidence="11">
    <location>
        <begin position="115"/>
        <end position="127"/>
    </location>
</feature>
<keyword evidence="3 7" id="KW-0694">RNA-binding</keyword>
<keyword evidence="5 7" id="KW-0687">Ribonucleoprotein</keyword>